<dbReference type="KEGG" id="amaq:GO499_05115"/>
<evidence type="ECO:0008006" key="4">
    <source>
        <dbReference type="Google" id="ProtNLM"/>
    </source>
</evidence>
<keyword evidence="1" id="KW-0732">Signal</keyword>
<organism evidence="2 3">
    <name type="scientific">Algicella marina</name>
    <dbReference type="NCBI Taxonomy" id="2683284"/>
    <lineage>
        <taxon>Bacteria</taxon>
        <taxon>Pseudomonadati</taxon>
        <taxon>Pseudomonadota</taxon>
        <taxon>Alphaproteobacteria</taxon>
        <taxon>Rhodobacterales</taxon>
        <taxon>Paracoccaceae</taxon>
        <taxon>Algicella</taxon>
    </lineage>
</organism>
<proteinExistence type="predicted"/>
<dbReference type="Proteomes" id="UP000464495">
    <property type="component" value="Chromosome"/>
</dbReference>
<feature type="signal peptide" evidence="1">
    <location>
        <begin position="1"/>
        <end position="17"/>
    </location>
</feature>
<accession>A0A6P1SZ16</accession>
<protein>
    <recommendedName>
        <fullName evidence="4">Lipoprotein</fullName>
    </recommendedName>
</protein>
<feature type="chain" id="PRO_5026793269" description="Lipoprotein" evidence="1">
    <location>
        <begin position="18"/>
        <end position="144"/>
    </location>
</feature>
<evidence type="ECO:0000313" key="2">
    <source>
        <dbReference type="EMBL" id="QHQ34613.1"/>
    </source>
</evidence>
<keyword evidence="3" id="KW-1185">Reference proteome</keyword>
<sequence>MMRLLAAIALTVSAGCAETLPPSKAVAPAYLTEAVTHIGIADASSRHCEGVGFDAAAEETAKRRIAQRLVSDGYKPQDVRRFAEAMGPDGITETVARYYAERGVDVSLDAQGEAQAAELLAICRIARQEAASGAGAGQYLTVSG</sequence>
<dbReference type="RefSeq" id="WP_161861182.1">
    <property type="nucleotide sequence ID" value="NZ_CP046620.1"/>
</dbReference>
<name>A0A6P1SZ16_9RHOB</name>
<dbReference type="AlphaFoldDB" id="A0A6P1SZ16"/>
<dbReference type="EMBL" id="CP046620">
    <property type="protein sequence ID" value="QHQ34613.1"/>
    <property type="molecule type" value="Genomic_DNA"/>
</dbReference>
<dbReference type="PROSITE" id="PS51257">
    <property type="entry name" value="PROKAR_LIPOPROTEIN"/>
    <property type="match status" value="1"/>
</dbReference>
<reference evidence="2 3" key="1">
    <citation type="submission" date="2019-12" db="EMBL/GenBank/DDBJ databases">
        <title>Complete genome sequence of Algicella marina strain 9Alg 56(T) isolated from the red alga Tichocarpus crinitus.</title>
        <authorList>
            <person name="Kim S.-G."/>
            <person name="Nedashkovskaya O.I."/>
        </authorList>
    </citation>
    <scope>NUCLEOTIDE SEQUENCE [LARGE SCALE GENOMIC DNA]</scope>
    <source>
        <strain evidence="2 3">9Alg 56</strain>
    </source>
</reference>
<evidence type="ECO:0000313" key="3">
    <source>
        <dbReference type="Proteomes" id="UP000464495"/>
    </source>
</evidence>
<evidence type="ECO:0000256" key="1">
    <source>
        <dbReference type="SAM" id="SignalP"/>
    </source>
</evidence>
<gene>
    <name evidence="2" type="ORF">GO499_05115</name>
</gene>